<dbReference type="STRING" id="159449.B4N89_13605"/>
<comment type="caution">
    <text evidence="1">The sequence shown here is derived from an EMBL/GenBank/DDBJ whole genome shotgun (WGS) entry which is preliminary data.</text>
</comment>
<accession>A0A1T3NYJ7</accession>
<dbReference type="OrthoDB" id="9987060at2"/>
<dbReference type="RefSeq" id="WP_143657949.1">
    <property type="nucleotide sequence ID" value="NZ_MWQN01000001.1"/>
</dbReference>
<name>A0A1T3NYJ7_9ACTN</name>
<protein>
    <submittedName>
        <fullName evidence="1">Uncharacterized protein</fullName>
    </submittedName>
</protein>
<sequence>MTATVVVAGRGSIVPACPAPTTADGRAHRIAAPPAETTQQCPTCRGTRRLGTHTRGGWRCWTCREVHPWT</sequence>
<evidence type="ECO:0000313" key="2">
    <source>
        <dbReference type="Proteomes" id="UP000190037"/>
    </source>
</evidence>
<dbReference type="Proteomes" id="UP000190037">
    <property type="component" value="Unassembled WGS sequence"/>
</dbReference>
<evidence type="ECO:0000313" key="1">
    <source>
        <dbReference type="EMBL" id="OPC81834.1"/>
    </source>
</evidence>
<reference evidence="1 2" key="1">
    <citation type="submission" date="2017-03" db="EMBL/GenBank/DDBJ databases">
        <title>Draft genome sequence of Streptomyces scabrisporus NF3, endophyte isolated from Amphipterygium adstringens.</title>
        <authorList>
            <person name="Vazquez M."/>
            <person name="Ceapa C.D."/>
            <person name="Rodriguez Luna D."/>
            <person name="Sanchez Esquivel S."/>
        </authorList>
    </citation>
    <scope>NUCLEOTIDE SEQUENCE [LARGE SCALE GENOMIC DNA]</scope>
    <source>
        <strain evidence="1 2">NF3</strain>
    </source>
</reference>
<gene>
    <name evidence="1" type="ORF">B4N89_13605</name>
</gene>
<dbReference type="AlphaFoldDB" id="A0A1T3NYJ7"/>
<organism evidence="1 2">
    <name type="scientific">Embleya scabrispora</name>
    <dbReference type="NCBI Taxonomy" id="159449"/>
    <lineage>
        <taxon>Bacteria</taxon>
        <taxon>Bacillati</taxon>
        <taxon>Actinomycetota</taxon>
        <taxon>Actinomycetes</taxon>
        <taxon>Kitasatosporales</taxon>
        <taxon>Streptomycetaceae</taxon>
        <taxon>Embleya</taxon>
    </lineage>
</organism>
<proteinExistence type="predicted"/>
<dbReference type="EMBL" id="MWQN01000001">
    <property type="protein sequence ID" value="OPC81834.1"/>
    <property type="molecule type" value="Genomic_DNA"/>
</dbReference>
<keyword evidence="2" id="KW-1185">Reference proteome</keyword>